<dbReference type="OrthoDB" id="1493005at2"/>
<reference evidence="1 2" key="1">
    <citation type="submission" date="2018-11" db="EMBL/GenBank/DDBJ databases">
        <authorList>
            <person name="Zhou Z."/>
            <person name="Wang G."/>
        </authorList>
    </citation>
    <scope>NUCLEOTIDE SEQUENCE [LARGE SCALE GENOMIC DNA]</scope>
    <source>
        <strain evidence="1 2">KCTC42998</strain>
    </source>
</reference>
<dbReference type="Pfam" id="PF01972">
    <property type="entry name" value="SDH_protease"/>
    <property type="match status" value="1"/>
</dbReference>
<name>A0A3P1CPQ9_9BACT</name>
<dbReference type="PANTHER" id="PTHR35984">
    <property type="entry name" value="PERIPLASMIC SERINE PROTEASE"/>
    <property type="match status" value="1"/>
</dbReference>
<dbReference type="GO" id="GO:0006508">
    <property type="term" value="P:proteolysis"/>
    <property type="evidence" value="ECO:0007669"/>
    <property type="project" value="UniProtKB-KW"/>
</dbReference>
<dbReference type="SUPFAM" id="SSF52096">
    <property type="entry name" value="ClpP/crotonase"/>
    <property type="match status" value="1"/>
</dbReference>
<evidence type="ECO:0000313" key="2">
    <source>
        <dbReference type="Proteomes" id="UP000274271"/>
    </source>
</evidence>
<dbReference type="Proteomes" id="UP000274271">
    <property type="component" value="Unassembled WGS sequence"/>
</dbReference>
<dbReference type="InterPro" id="IPR002825">
    <property type="entry name" value="Pept_S49_ser-pept_pro"/>
</dbReference>
<dbReference type="Gene3D" id="3.90.226.10">
    <property type="entry name" value="2-enoyl-CoA Hydratase, Chain A, domain 1"/>
    <property type="match status" value="1"/>
</dbReference>
<keyword evidence="1" id="KW-0645">Protease</keyword>
<evidence type="ECO:0000313" key="1">
    <source>
        <dbReference type="EMBL" id="RRB15245.1"/>
    </source>
</evidence>
<dbReference type="InterPro" id="IPR029045">
    <property type="entry name" value="ClpP/crotonase-like_dom_sf"/>
</dbReference>
<dbReference type="AlphaFoldDB" id="A0A3P1CPQ9"/>
<dbReference type="GO" id="GO:0008233">
    <property type="term" value="F:peptidase activity"/>
    <property type="evidence" value="ECO:0007669"/>
    <property type="project" value="UniProtKB-KW"/>
</dbReference>
<keyword evidence="2" id="KW-1185">Reference proteome</keyword>
<sequence length="354" mass="40082">MLVNRLNSYQKLEELRQSKLIVYVTGDRPGLETQISPEILEYFVRHLDNLQNSDKISLFLYTRGGDTMAAWSLINLIKQFCKEFEVIIPSKARSAGTLISLGANKIVMTKQATLGPIDPSLNTPLNPQNPAFPQNPQARLPVSVESIRGYIDLAKQELGVQSENNLTNIFLHLSNFVHPLVLGDTYRVRTQIKTLSRKLVAQHTTDGEQIEKIVSFLCSDSGSHDYPIYRREARDELGLNIEKPNDELYSVIDEVFTSIQEELELLNMFDIGTIVGNHNSVNYSFRRVLIESIVGGTDVFVSEGMLIKSQFPVQPQFQNGPATFRTVFEDNRTFEGWKYEPSQKQEIAQPEVSV</sequence>
<keyword evidence="1" id="KW-0378">Hydrolase</keyword>
<proteinExistence type="predicted"/>
<dbReference type="EMBL" id="RQJP01000002">
    <property type="protein sequence ID" value="RRB15245.1"/>
    <property type="molecule type" value="Genomic_DNA"/>
</dbReference>
<dbReference type="GO" id="GO:0016020">
    <property type="term" value="C:membrane"/>
    <property type="evidence" value="ECO:0007669"/>
    <property type="project" value="InterPro"/>
</dbReference>
<protein>
    <submittedName>
        <fullName evidence="1">Serine protease</fullName>
    </submittedName>
</protein>
<dbReference type="PANTHER" id="PTHR35984:SF1">
    <property type="entry name" value="PERIPLASMIC SERINE PROTEASE"/>
    <property type="match status" value="1"/>
</dbReference>
<comment type="caution">
    <text evidence="1">The sequence shown here is derived from an EMBL/GenBank/DDBJ whole genome shotgun (WGS) entry which is preliminary data.</text>
</comment>
<accession>A0A3P1CPQ9</accession>
<gene>
    <name evidence="1" type="ORF">EHT87_11935</name>
</gene>
<organism evidence="1 2">
    <name type="scientific">Larkinella knui</name>
    <dbReference type="NCBI Taxonomy" id="2025310"/>
    <lineage>
        <taxon>Bacteria</taxon>
        <taxon>Pseudomonadati</taxon>
        <taxon>Bacteroidota</taxon>
        <taxon>Cytophagia</taxon>
        <taxon>Cytophagales</taxon>
        <taxon>Spirosomataceae</taxon>
        <taxon>Larkinella</taxon>
    </lineage>
</organism>